<reference evidence="3" key="1">
    <citation type="submission" date="2015-10" db="EMBL/GenBank/DDBJ databases">
        <authorList>
            <person name="Gilbert D.G."/>
        </authorList>
    </citation>
    <scope>NUCLEOTIDE SEQUENCE</scope>
</reference>
<dbReference type="AlphaFoldDB" id="A0A170PNL8"/>
<feature type="region of interest" description="Disordered" evidence="1">
    <location>
        <begin position="366"/>
        <end position="387"/>
    </location>
</feature>
<name>A0A170PNL8_9ZZZZ</name>
<evidence type="ECO:0000256" key="1">
    <source>
        <dbReference type="SAM" id="MobiDB-lite"/>
    </source>
</evidence>
<feature type="compositionally biased region" description="Low complexity" evidence="1">
    <location>
        <begin position="370"/>
        <end position="387"/>
    </location>
</feature>
<proteinExistence type="predicted"/>
<evidence type="ECO:0000256" key="2">
    <source>
        <dbReference type="SAM" id="Phobius"/>
    </source>
</evidence>
<accession>A0A170PNL8</accession>
<dbReference type="SUPFAM" id="SSF58100">
    <property type="entry name" value="Bacterial hemolysins"/>
    <property type="match status" value="1"/>
</dbReference>
<feature type="transmembrane region" description="Helical" evidence="2">
    <location>
        <begin position="220"/>
        <end position="246"/>
    </location>
</feature>
<protein>
    <submittedName>
        <fullName evidence="3">Pesticidial crystal protein cry6Aa</fullName>
    </submittedName>
</protein>
<sequence>MPEAHVTPAPLASPLAPAAALGGGTDFFMSQGDWALVQAYLDTGIRLPVDATQAAKVIGFTVDEAGDYDDLWTAFSTIHDHCSDFLNTSYPAIVGVASTIATFGTSKVPVFYGAIDKIIEQVKAGTMTLDKAVVQMRTILANIQADARTKDADVAAQATLVDSFIAQMKTDAAMLAPIKTKYQAQLDGEDGTVAMLRVMVSALRQQIDDELLEIAKDTEIAMGSIVLFTVPVFGTITAACLTAVYFERARQERIIAEKDVEKLADLQARLKTALALDGHLQLSMHALGKVDDALTAATPALAKAQAAWTALDTGIAGILATLATDISDIDTLGTKLDIDSVIAAWKTMAADADDFRANAFITIAPPPDPDAAAGGTPTPTPSATIAG</sequence>
<dbReference type="Gene3D" id="1.20.1170.10">
    <property type="match status" value="1"/>
</dbReference>
<organism evidence="3">
    <name type="scientific">hydrothermal vent metagenome</name>
    <dbReference type="NCBI Taxonomy" id="652676"/>
    <lineage>
        <taxon>unclassified sequences</taxon>
        <taxon>metagenomes</taxon>
        <taxon>ecological metagenomes</taxon>
    </lineage>
</organism>
<evidence type="ECO:0000313" key="3">
    <source>
        <dbReference type="EMBL" id="CUS44376.1"/>
    </source>
</evidence>
<dbReference type="SMR" id="A0A170PNL8"/>
<dbReference type="CDD" id="cd22656">
    <property type="entry name" value="ClyA_Cry6Aa-like"/>
    <property type="match status" value="1"/>
</dbReference>
<dbReference type="EMBL" id="CZQE01000142">
    <property type="protein sequence ID" value="CUS44376.1"/>
    <property type="molecule type" value="Genomic_DNA"/>
</dbReference>
<keyword evidence="2" id="KW-0472">Membrane</keyword>
<keyword evidence="2" id="KW-1133">Transmembrane helix</keyword>
<keyword evidence="2" id="KW-0812">Transmembrane</keyword>
<gene>
    <name evidence="3" type="ORF">MGWOODY_Smn322</name>
</gene>